<evidence type="ECO:0000259" key="2">
    <source>
        <dbReference type="Pfam" id="PF08158"/>
    </source>
</evidence>
<name>A0A433QVN6_9FUNG</name>
<evidence type="ECO:0000313" key="4">
    <source>
        <dbReference type="Proteomes" id="UP000274822"/>
    </source>
</evidence>
<organism evidence="3 4">
    <name type="scientific">Jimgerdemannia flammicorona</name>
    <dbReference type="NCBI Taxonomy" id="994334"/>
    <lineage>
        <taxon>Eukaryota</taxon>
        <taxon>Fungi</taxon>
        <taxon>Fungi incertae sedis</taxon>
        <taxon>Mucoromycota</taxon>
        <taxon>Mucoromycotina</taxon>
        <taxon>Endogonomycetes</taxon>
        <taxon>Endogonales</taxon>
        <taxon>Endogonaceae</taxon>
        <taxon>Jimgerdemannia</taxon>
    </lineage>
</organism>
<proteinExistence type="predicted"/>
<dbReference type="AlphaFoldDB" id="A0A433QVN6"/>
<sequence>MLSGMLCSLCSCSFGFATNPSPPSLRGRPTDHRHLNFPPSLRKPFSKIAFKDDRWEVRLMTVNMISRIIGFHKLPLLGFYLPDEIPTTAPARASAQDNREQLCERALRERSHSWLLGMFQKRHMTGGHMTSPP</sequence>
<accession>A0A433QVN6</accession>
<feature type="signal peptide" evidence="1">
    <location>
        <begin position="1"/>
        <end position="17"/>
    </location>
</feature>
<dbReference type="InterPro" id="IPR012977">
    <property type="entry name" value="SDA1_N"/>
</dbReference>
<reference evidence="3 4" key="1">
    <citation type="journal article" date="2018" name="New Phytol.">
        <title>Phylogenomics of Endogonaceae and evolution of mycorrhizas within Mucoromycota.</title>
        <authorList>
            <person name="Chang Y."/>
            <person name="Desiro A."/>
            <person name="Na H."/>
            <person name="Sandor L."/>
            <person name="Lipzen A."/>
            <person name="Clum A."/>
            <person name="Barry K."/>
            <person name="Grigoriev I.V."/>
            <person name="Martin F.M."/>
            <person name="Stajich J.E."/>
            <person name="Smith M.E."/>
            <person name="Bonito G."/>
            <person name="Spatafora J.W."/>
        </authorList>
    </citation>
    <scope>NUCLEOTIDE SEQUENCE [LARGE SCALE GENOMIC DNA]</scope>
    <source>
        <strain evidence="3 4">AD002</strain>
    </source>
</reference>
<evidence type="ECO:0000256" key="1">
    <source>
        <dbReference type="SAM" id="SignalP"/>
    </source>
</evidence>
<evidence type="ECO:0000313" key="3">
    <source>
        <dbReference type="EMBL" id="RUS33859.1"/>
    </source>
</evidence>
<dbReference type="Proteomes" id="UP000274822">
    <property type="component" value="Unassembled WGS sequence"/>
</dbReference>
<protein>
    <recommendedName>
        <fullName evidence="2">SDA1 N-terminal domain-containing protein</fullName>
    </recommendedName>
</protein>
<dbReference type="Pfam" id="PF08158">
    <property type="entry name" value="SDA1_HEAT"/>
    <property type="match status" value="1"/>
</dbReference>
<dbReference type="EMBL" id="RBNJ01000869">
    <property type="protein sequence ID" value="RUS33859.1"/>
    <property type="molecule type" value="Genomic_DNA"/>
</dbReference>
<keyword evidence="1" id="KW-0732">Signal</keyword>
<comment type="caution">
    <text evidence="3">The sequence shown here is derived from an EMBL/GenBank/DDBJ whole genome shotgun (WGS) entry which is preliminary data.</text>
</comment>
<feature type="domain" description="SDA1 N-terminal" evidence="2">
    <location>
        <begin position="45"/>
        <end position="80"/>
    </location>
</feature>
<feature type="chain" id="PRO_5019433900" description="SDA1 N-terminal domain-containing protein" evidence="1">
    <location>
        <begin position="18"/>
        <end position="133"/>
    </location>
</feature>
<gene>
    <name evidence="3" type="ORF">BC938DRAFT_483438</name>
</gene>
<keyword evidence="4" id="KW-1185">Reference proteome</keyword>